<accession>A0A1A8Y2D8</accession>
<reference evidence="1 2" key="1">
    <citation type="submission" date="2016-06" db="EMBL/GenBank/DDBJ databases">
        <authorList>
            <person name="Kjaerup R.B."/>
            <person name="Dalgaard T.S."/>
            <person name="Juul-Madsen H.R."/>
        </authorList>
    </citation>
    <scope>NUCLEOTIDE SEQUENCE [LARGE SCALE GENOMIC DNA]</scope>
    <source>
        <strain evidence="1">2</strain>
    </source>
</reference>
<organism evidence="1 2">
    <name type="scientific">Candidatus Propionivibrio aalborgensis</name>
    <dbReference type="NCBI Taxonomy" id="1860101"/>
    <lineage>
        <taxon>Bacteria</taxon>
        <taxon>Pseudomonadati</taxon>
        <taxon>Pseudomonadota</taxon>
        <taxon>Betaproteobacteria</taxon>
        <taxon>Rhodocyclales</taxon>
        <taxon>Rhodocyclaceae</taxon>
        <taxon>Propionivibrio</taxon>
    </lineage>
</organism>
<keyword evidence="2" id="KW-1185">Reference proteome</keyword>
<gene>
    <name evidence="1" type="ORF">PROAA_550003</name>
</gene>
<evidence type="ECO:0000313" key="2">
    <source>
        <dbReference type="Proteomes" id="UP000199600"/>
    </source>
</evidence>
<dbReference type="AlphaFoldDB" id="A0A1A8Y2D8"/>
<evidence type="ECO:0000313" key="1">
    <source>
        <dbReference type="EMBL" id="SBT10558.1"/>
    </source>
</evidence>
<name>A0A1A8Y2D8_9RHOO</name>
<dbReference type="Proteomes" id="UP000199600">
    <property type="component" value="Unassembled WGS sequence"/>
</dbReference>
<protein>
    <submittedName>
        <fullName evidence="1">Uncharacterized protein</fullName>
    </submittedName>
</protein>
<dbReference type="EMBL" id="FLQY01000357">
    <property type="protein sequence ID" value="SBT10558.1"/>
    <property type="molecule type" value="Genomic_DNA"/>
</dbReference>
<sequence length="184" mass="19898">MSIAVNIVTTSNIARRFTQTDDASIKEILENLRRSGQLFSNRNLIIGSANETGIFAPSSIARIEIETQLDLGAYLPQYGEIRMTLIAKDATTPAAEVSETHFSARVEVFFQGGDRIATWLSGPRPSGSNERLSNLTHLLDQPVIMYKLPAGGVGFINPATITSVHAAAGVEKLLLGSWRLDSVA</sequence>
<proteinExistence type="predicted"/>
<dbReference type="RefSeq" id="WP_186412140.1">
    <property type="nucleotide sequence ID" value="NZ_FLQY01000357.1"/>
</dbReference>